<dbReference type="Proteomes" id="UP000246145">
    <property type="component" value="Unassembled WGS sequence"/>
</dbReference>
<evidence type="ECO:0000256" key="3">
    <source>
        <dbReference type="ARBA" id="ARBA00023004"/>
    </source>
</evidence>
<dbReference type="InterPro" id="IPR051459">
    <property type="entry name" value="Cytochrome_c-type_DH"/>
</dbReference>
<comment type="cofactor">
    <cofactor evidence="4">
        <name>heme c</name>
        <dbReference type="ChEBI" id="CHEBI:61717"/>
    </cofactor>
    <text evidence="4">Binds 3 heme c groups covalently per subunit.</text>
</comment>
<feature type="binding site" description="covalent" evidence="4">
    <location>
        <position position="66"/>
    </location>
    <ligand>
        <name>heme c</name>
        <dbReference type="ChEBI" id="CHEBI:61717"/>
        <label>1</label>
    </ligand>
</feature>
<protein>
    <submittedName>
        <fullName evidence="7">Mono/diheme cytochrome c family protein</fullName>
    </submittedName>
</protein>
<feature type="binding site" description="covalent" evidence="4">
    <location>
        <position position="63"/>
    </location>
    <ligand>
        <name>heme c</name>
        <dbReference type="ChEBI" id="CHEBI:61717"/>
        <label>1</label>
    </ligand>
</feature>
<feature type="domain" description="Cytochrome c" evidence="6">
    <location>
        <begin position="49"/>
        <end position="152"/>
    </location>
</feature>
<feature type="binding site" description="covalent" evidence="4">
    <location>
        <position position="225"/>
    </location>
    <ligand>
        <name>heme c</name>
        <dbReference type="ChEBI" id="CHEBI:61717"/>
        <label>2</label>
    </ligand>
</feature>
<keyword evidence="8" id="KW-1185">Reference proteome</keyword>
<dbReference type="GO" id="GO:0020037">
    <property type="term" value="F:heme binding"/>
    <property type="evidence" value="ECO:0007669"/>
    <property type="project" value="InterPro"/>
</dbReference>
<dbReference type="InterPro" id="IPR014353">
    <property type="entry name" value="Membr-bd_ADH_cyt_c"/>
</dbReference>
<dbReference type="PROSITE" id="PS51007">
    <property type="entry name" value="CYTC"/>
    <property type="match status" value="3"/>
</dbReference>
<dbReference type="Gene3D" id="1.10.760.10">
    <property type="entry name" value="Cytochrome c-like domain"/>
    <property type="match status" value="3"/>
</dbReference>
<dbReference type="GO" id="GO:0016020">
    <property type="term" value="C:membrane"/>
    <property type="evidence" value="ECO:0007669"/>
    <property type="project" value="InterPro"/>
</dbReference>
<sequence>MTSHRMRRALWAVLLLLALLMLAVYLGFFRSSSVGADVEQPLSVDDMRQLLPRGREMAAAADCFGCHSTPQGPLAAGGVAIGTPFGTLHSTNITPDPVHGIGRYTRADFHRALRDGVARGGRNLYPAMPYVFLHRITPGDADALYAYLQTIPPLAVPNQPNTGVYVLPVRGAMNFWNLLNFPKREGIEGLAAPPAGGPGDDVGEQSALWTRGAYLVEGAGHCAACHTPMNFMMGTNFSRHFEGAVIDGLQAPDIRAATLARQGYTVDTLTRFLRTGVSPQGTSFGGMYTVTHASTSELKAQDVQAMATYLLTGADGRAATAAAAPISAAVDAHARAKEGGAHTDTPTTPGLATGRLQYISACAGCHGMAGEGIPHLAPAMQGNAALSNSDAFNFIKVVLEGIPTQAFAGNERMYAMPGFAEQLSDEQIAQLSNWARGQWGGQPADISAKTVGRLRKK</sequence>
<feature type="binding site" description="axial binding residue" evidence="5">
    <location>
        <position position="226"/>
    </location>
    <ligand>
        <name>heme c</name>
        <dbReference type="ChEBI" id="CHEBI:61717"/>
        <label>2</label>
    </ligand>
    <ligandPart>
        <name>Fe</name>
        <dbReference type="ChEBI" id="CHEBI:18248"/>
    </ligandPart>
</feature>
<reference evidence="7 8" key="1">
    <citation type="submission" date="2018-04" db="EMBL/GenBank/DDBJ databases">
        <title>Genomic Encyclopedia of Type Strains, Phase IV (KMG-IV): sequencing the most valuable type-strain genomes for metagenomic binning, comparative biology and taxonomic classification.</title>
        <authorList>
            <person name="Goeker M."/>
        </authorList>
    </citation>
    <scope>NUCLEOTIDE SEQUENCE [LARGE SCALE GENOMIC DNA]</scope>
    <source>
        <strain evidence="7 8">DSM 10065</strain>
    </source>
</reference>
<dbReference type="Pfam" id="PF00034">
    <property type="entry name" value="Cytochrom_C"/>
    <property type="match status" value="1"/>
</dbReference>
<dbReference type="EMBL" id="QEKO01000003">
    <property type="protein sequence ID" value="PVY61774.1"/>
    <property type="molecule type" value="Genomic_DNA"/>
</dbReference>
<evidence type="ECO:0000256" key="5">
    <source>
        <dbReference type="PIRSR" id="PIRSR000018-51"/>
    </source>
</evidence>
<feature type="binding site" description="axial binding residue" evidence="5">
    <location>
        <position position="366"/>
    </location>
    <ligand>
        <name>heme c</name>
        <dbReference type="ChEBI" id="CHEBI:61717"/>
        <label>3</label>
    </ligand>
    <ligandPart>
        <name>Fe</name>
        <dbReference type="ChEBI" id="CHEBI:18248"/>
    </ligandPart>
</feature>
<dbReference type="OrthoDB" id="9809720at2"/>
<evidence type="ECO:0000256" key="4">
    <source>
        <dbReference type="PIRSR" id="PIRSR000018-50"/>
    </source>
</evidence>
<feature type="binding site" description="covalent" evidence="4">
    <location>
        <position position="362"/>
    </location>
    <ligand>
        <name>heme c</name>
        <dbReference type="ChEBI" id="CHEBI:61717"/>
        <label>3</label>
    </ligand>
</feature>
<evidence type="ECO:0000313" key="7">
    <source>
        <dbReference type="EMBL" id="PVY61774.1"/>
    </source>
</evidence>
<dbReference type="PANTHER" id="PTHR35008">
    <property type="entry name" value="BLL4482 PROTEIN-RELATED"/>
    <property type="match status" value="1"/>
</dbReference>
<organism evidence="7 8">
    <name type="scientific">Pusillimonas noertemannii</name>
    <dbReference type="NCBI Taxonomy" id="305977"/>
    <lineage>
        <taxon>Bacteria</taxon>
        <taxon>Pseudomonadati</taxon>
        <taxon>Pseudomonadota</taxon>
        <taxon>Betaproteobacteria</taxon>
        <taxon>Burkholderiales</taxon>
        <taxon>Alcaligenaceae</taxon>
        <taxon>Pusillimonas</taxon>
    </lineage>
</organism>
<feature type="domain" description="Cytochrome c" evidence="6">
    <location>
        <begin position="349"/>
        <end position="439"/>
    </location>
</feature>
<evidence type="ECO:0000259" key="6">
    <source>
        <dbReference type="PROSITE" id="PS51007"/>
    </source>
</evidence>
<feature type="binding site" description="axial binding residue" evidence="5">
    <location>
        <position position="67"/>
    </location>
    <ligand>
        <name>heme c</name>
        <dbReference type="ChEBI" id="CHEBI:61717"/>
        <label>1</label>
    </ligand>
    <ligandPart>
        <name>Fe</name>
        <dbReference type="ChEBI" id="CHEBI:18248"/>
    </ligandPart>
</feature>
<dbReference type="AlphaFoldDB" id="A0A2U1CLB3"/>
<accession>A0A2U1CLB3</accession>
<evidence type="ECO:0000256" key="1">
    <source>
        <dbReference type="ARBA" id="ARBA00022617"/>
    </source>
</evidence>
<dbReference type="RefSeq" id="WP_116518785.1">
    <property type="nucleotide sequence ID" value="NZ_JACCEX010000003.1"/>
</dbReference>
<dbReference type="PANTHER" id="PTHR35008:SF4">
    <property type="entry name" value="BLL4482 PROTEIN"/>
    <property type="match status" value="1"/>
</dbReference>
<feature type="binding site" description="covalent" evidence="4">
    <location>
        <position position="222"/>
    </location>
    <ligand>
        <name>heme c</name>
        <dbReference type="ChEBI" id="CHEBI:61717"/>
        <label>2</label>
    </ligand>
</feature>
<name>A0A2U1CLB3_9BURK</name>
<evidence type="ECO:0000256" key="2">
    <source>
        <dbReference type="ARBA" id="ARBA00022723"/>
    </source>
</evidence>
<feature type="domain" description="Cytochrome c" evidence="6">
    <location>
        <begin position="207"/>
        <end position="314"/>
    </location>
</feature>
<keyword evidence="1 4" id="KW-0349">Heme</keyword>
<dbReference type="InterPro" id="IPR009056">
    <property type="entry name" value="Cyt_c-like_dom"/>
</dbReference>
<dbReference type="GO" id="GO:0009055">
    <property type="term" value="F:electron transfer activity"/>
    <property type="evidence" value="ECO:0007669"/>
    <property type="project" value="InterPro"/>
</dbReference>
<dbReference type="GO" id="GO:0005506">
    <property type="term" value="F:iron ion binding"/>
    <property type="evidence" value="ECO:0007669"/>
    <property type="project" value="InterPro"/>
</dbReference>
<feature type="binding site" description="covalent" evidence="4">
    <location>
        <position position="365"/>
    </location>
    <ligand>
        <name>heme c</name>
        <dbReference type="ChEBI" id="CHEBI:61717"/>
        <label>3</label>
    </ligand>
</feature>
<evidence type="ECO:0000313" key="8">
    <source>
        <dbReference type="Proteomes" id="UP000246145"/>
    </source>
</evidence>
<dbReference type="GO" id="GO:0016614">
    <property type="term" value="F:oxidoreductase activity, acting on CH-OH group of donors"/>
    <property type="evidence" value="ECO:0007669"/>
    <property type="project" value="InterPro"/>
</dbReference>
<comment type="caution">
    <text evidence="7">The sequence shown here is derived from an EMBL/GenBank/DDBJ whole genome shotgun (WGS) entry which is preliminary data.</text>
</comment>
<proteinExistence type="predicted"/>
<dbReference type="InterPro" id="IPR036909">
    <property type="entry name" value="Cyt_c-like_dom_sf"/>
</dbReference>
<keyword evidence="3 5" id="KW-0408">Iron</keyword>
<keyword evidence="2 5" id="KW-0479">Metal-binding</keyword>
<dbReference type="PIRSF" id="PIRSF000018">
    <property type="entry name" value="Mb_ADH_cyt_c"/>
    <property type="match status" value="1"/>
</dbReference>
<gene>
    <name evidence="7" type="ORF">C7440_2507</name>
</gene>
<dbReference type="SUPFAM" id="SSF46626">
    <property type="entry name" value="Cytochrome c"/>
    <property type="match status" value="3"/>
</dbReference>